<dbReference type="Proteomes" id="UP000237640">
    <property type="component" value="Unassembled WGS sequence"/>
</dbReference>
<comment type="caution">
    <text evidence="2">The sequence shown here is derived from an EMBL/GenBank/DDBJ whole genome shotgun (WGS) entry which is preliminary data.</text>
</comment>
<keyword evidence="2" id="KW-0503">Monooxygenase</keyword>
<dbReference type="RefSeq" id="WP_106145552.1">
    <property type="nucleotide sequence ID" value="NZ_PVYX01000002.1"/>
</dbReference>
<organism evidence="2 3">
    <name type="scientific">Flagellimonas meridianipacifica</name>
    <dbReference type="NCBI Taxonomy" id="1080225"/>
    <lineage>
        <taxon>Bacteria</taxon>
        <taxon>Pseudomonadati</taxon>
        <taxon>Bacteroidota</taxon>
        <taxon>Flavobacteriia</taxon>
        <taxon>Flavobacteriales</taxon>
        <taxon>Flavobacteriaceae</taxon>
        <taxon>Flagellimonas</taxon>
    </lineage>
</organism>
<dbReference type="InterPro" id="IPR007138">
    <property type="entry name" value="ABM_dom"/>
</dbReference>
<dbReference type="Gene3D" id="3.30.70.100">
    <property type="match status" value="1"/>
</dbReference>
<evidence type="ECO:0000313" key="2">
    <source>
        <dbReference type="EMBL" id="PRX54259.1"/>
    </source>
</evidence>
<protein>
    <submittedName>
        <fullName evidence="2">Quinol monooxygenase YgiN</fullName>
    </submittedName>
</protein>
<dbReference type="OrthoDB" id="165368at2"/>
<dbReference type="GO" id="GO:0004497">
    <property type="term" value="F:monooxygenase activity"/>
    <property type="evidence" value="ECO:0007669"/>
    <property type="project" value="UniProtKB-KW"/>
</dbReference>
<reference evidence="2 3" key="1">
    <citation type="submission" date="2018-03" db="EMBL/GenBank/DDBJ databases">
        <title>Genomic Encyclopedia of Archaeal and Bacterial Type Strains, Phase II (KMG-II): from individual species to whole genera.</title>
        <authorList>
            <person name="Goeker M."/>
        </authorList>
    </citation>
    <scope>NUCLEOTIDE SEQUENCE [LARGE SCALE GENOMIC DNA]</scope>
    <source>
        <strain evidence="2 3">DSM 25027</strain>
    </source>
</reference>
<gene>
    <name evidence="2" type="ORF">CLV81_2657</name>
</gene>
<dbReference type="SUPFAM" id="SSF54909">
    <property type="entry name" value="Dimeric alpha+beta barrel"/>
    <property type="match status" value="1"/>
</dbReference>
<dbReference type="EMBL" id="PVYX01000002">
    <property type="protein sequence ID" value="PRX54259.1"/>
    <property type="molecule type" value="Genomic_DNA"/>
</dbReference>
<dbReference type="AlphaFoldDB" id="A0A2T0M9V7"/>
<accession>A0A2T0M9V7</accession>
<keyword evidence="2" id="KW-0560">Oxidoreductase</keyword>
<sequence>MKNVFYIILCAALFIQCSPRVSFTNLENNTSYGLHGKLTAKEGKGKELAKILLEASELMESAKGCRLYAISMDHTNPDDVWVTEIWDNKQAHDNSLNISGVKELIGKAIPILEGSPQKVQEFEVIGGLGIK</sequence>
<proteinExistence type="predicted"/>
<keyword evidence="3" id="KW-1185">Reference proteome</keyword>
<dbReference type="InterPro" id="IPR011008">
    <property type="entry name" value="Dimeric_a/b-barrel"/>
</dbReference>
<feature type="domain" description="ABM" evidence="1">
    <location>
        <begin position="32"/>
        <end position="122"/>
    </location>
</feature>
<evidence type="ECO:0000259" key="1">
    <source>
        <dbReference type="PROSITE" id="PS51725"/>
    </source>
</evidence>
<evidence type="ECO:0000313" key="3">
    <source>
        <dbReference type="Proteomes" id="UP000237640"/>
    </source>
</evidence>
<name>A0A2T0M9V7_9FLAO</name>
<dbReference type="PROSITE" id="PS51725">
    <property type="entry name" value="ABM"/>
    <property type="match status" value="1"/>
</dbReference>
<dbReference type="Pfam" id="PF03992">
    <property type="entry name" value="ABM"/>
    <property type="match status" value="1"/>
</dbReference>